<name>A0A8T0WF14_PANVG</name>
<dbReference type="AlphaFoldDB" id="A0A8T0WF14"/>
<sequence>MVRKRTDELGRGHSRREGGGGARVGEGHGARGGRALAGPEHGAEAEAELGPVWIMASEAELWQGWSTARSSGRAWREGGGGAQAGVEHGAEPMLRPGRSSSRGRAWRGGGPRAGAEHNTEEERRPGRILAWRWDIGVAGRGTRRGCRTQTGLVLGAGMELQQEQSAGDPWRRDWEAREWSVGGVWKRDREDGGRRRRGRRSHGRRGEIGRKKGSSHRQAGPT</sequence>
<dbReference type="EMBL" id="CM029039">
    <property type="protein sequence ID" value="KAG2643233.1"/>
    <property type="molecule type" value="Genomic_DNA"/>
</dbReference>
<evidence type="ECO:0000313" key="2">
    <source>
        <dbReference type="EMBL" id="KAG2643233.1"/>
    </source>
</evidence>
<feature type="compositionally biased region" description="Basic and acidic residues" evidence="1">
    <location>
        <begin position="1"/>
        <end position="18"/>
    </location>
</feature>
<comment type="caution">
    <text evidence="2">The sequence shown here is derived from an EMBL/GenBank/DDBJ whole genome shotgun (WGS) entry which is preliminary data.</text>
</comment>
<organism evidence="2 3">
    <name type="scientific">Panicum virgatum</name>
    <name type="common">Blackwell switchgrass</name>
    <dbReference type="NCBI Taxonomy" id="38727"/>
    <lineage>
        <taxon>Eukaryota</taxon>
        <taxon>Viridiplantae</taxon>
        <taxon>Streptophyta</taxon>
        <taxon>Embryophyta</taxon>
        <taxon>Tracheophyta</taxon>
        <taxon>Spermatophyta</taxon>
        <taxon>Magnoliopsida</taxon>
        <taxon>Liliopsida</taxon>
        <taxon>Poales</taxon>
        <taxon>Poaceae</taxon>
        <taxon>PACMAD clade</taxon>
        <taxon>Panicoideae</taxon>
        <taxon>Panicodae</taxon>
        <taxon>Paniceae</taxon>
        <taxon>Panicinae</taxon>
        <taxon>Panicum</taxon>
        <taxon>Panicum sect. Hiantes</taxon>
    </lineage>
</organism>
<feature type="region of interest" description="Disordered" evidence="1">
    <location>
        <begin position="70"/>
        <end position="123"/>
    </location>
</feature>
<feature type="region of interest" description="Disordered" evidence="1">
    <location>
        <begin position="1"/>
        <end position="44"/>
    </location>
</feature>
<evidence type="ECO:0000313" key="3">
    <source>
        <dbReference type="Proteomes" id="UP000823388"/>
    </source>
</evidence>
<accession>A0A8T0WF14</accession>
<reference evidence="2" key="1">
    <citation type="submission" date="2020-05" db="EMBL/GenBank/DDBJ databases">
        <title>WGS assembly of Panicum virgatum.</title>
        <authorList>
            <person name="Lovell J.T."/>
            <person name="Jenkins J."/>
            <person name="Shu S."/>
            <person name="Juenger T.E."/>
            <person name="Schmutz J."/>
        </authorList>
    </citation>
    <scope>NUCLEOTIDE SEQUENCE</scope>
    <source>
        <strain evidence="2">AP13</strain>
    </source>
</reference>
<feature type="compositionally biased region" description="Basic residues" evidence="1">
    <location>
        <begin position="194"/>
        <end position="203"/>
    </location>
</feature>
<feature type="region of interest" description="Disordered" evidence="1">
    <location>
        <begin position="182"/>
        <end position="222"/>
    </location>
</feature>
<gene>
    <name evidence="2" type="ORF">PVAP13_2KG321504</name>
</gene>
<dbReference type="Proteomes" id="UP000823388">
    <property type="component" value="Chromosome 2K"/>
</dbReference>
<feature type="compositionally biased region" description="Basic and acidic residues" evidence="1">
    <location>
        <begin position="114"/>
        <end position="123"/>
    </location>
</feature>
<evidence type="ECO:0000256" key="1">
    <source>
        <dbReference type="SAM" id="MobiDB-lite"/>
    </source>
</evidence>
<protein>
    <submittedName>
        <fullName evidence="2">Uncharacterized protein</fullName>
    </submittedName>
</protein>
<keyword evidence="3" id="KW-1185">Reference proteome</keyword>
<proteinExistence type="predicted"/>